<dbReference type="Proteomes" id="UP000827872">
    <property type="component" value="Linkage Group LG09"/>
</dbReference>
<accession>A0ACB8FDH8</accession>
<evidence type="ECO:0000313" key="2">
    <source>
        <dbReference type="Proteomes" id="UP000827872"/>
    </source>
</evidence>
<reference evidence="1" key="1">
    <citation type="submission" date="2021-08" db="EMBL/GenBank/DDBJ databases">
        <title>The first chromosome-level gecko genome reveals the dynamic sex chromosomes of Neotropical dwarf geckos (Sphaerodactylidae: Sphaerodactylus).</title>
        <authorList>
            <person name="Pinto B.J."/>
            <person name="Keating S.E."/>
            <person name="Gamble T."/>
        </authorList>
    </citation>
    <scope>NUCLEOTIDE SEQUENCE</scope>
    <source>
        <strain evidence="1">TG3544</strain>
    </source>
</reference>
<sequence>MAGIVLALCCCPGDAQTALRGFPQEPGLSLHPPYFNLAETAHIWATATCGQDESGSPRLELYCKLVGGPAASPAGHTIQAIWSCTSFDPVVQFEIEP</sequence>
<keyword evidence="2" id="KW-1185">Reference proteome</keyword>
<name>A0ACB8FDH8_9SAUR</name>
<organism evidence="1 2">
    <name type="scientific">Sphaerodactylus townsendi</name>
    <dbReference type="NCBI Taxonomy" id="933632"/>
    <lineage>
        <taxon>Eukaryota</taxon>
        <taxon>Metazoa</taxon>
        <taxon>Chordata</taxon>
        <taxon>Craniata</taxon>
        <taxon>Vertebrata</taxon>
        <taxon>Euteleostomi</taxon>
        <taxon>Lepidosauria</taxon>
        <taxon>Squamata</taxon>
        <taxon>Bifurcata</taxon>
        <taxon>Gekkota</taxon>
        <taxon>Sphaerodactylidae</taxon>
        <taxon>Sphaerodactylus</taxon>
    </lineage>
</organism>
<gene>
    <name evidence="1" type="ORF">K3G42_016741</name>
</gene>
<evidence type="ECO:0000313" key="1">
    <source>
        <dbReference type="EMBL" id="KAH8003323.1"/>
    </source>
</evidence>
<comment type="caution">
    <text evidence="1">The sequence shown here is derived from an EMBL/GenBank/DDBJ whole genome shotgun (WGS) entry which is preliminary data.</text>
</comment>
<dbReference type="EMBL" id="CM037622">
    <property type="protein sequence ID" value="KAH8003323.1"/>
    <property type="molecule type" value="Genomic_DNA"/>
</dbReference>
<protein>
    <submittedName>
        <fullName evidence="1">Uncharacterized protein</fullName>
    </submittedName>
</protein>
<proteinExistence type="predicted"/>